<dbReference type="GO" id="GO:0005524">
    <property type="term" value="F:ATP binding"/>
    <property type="evidence" value="ECO:0007669"/>
    <property type="project" value="InterPro"/>
</dbReference>
<dbReference type="InterPro" id="IPR050823">
    <property type="entry name" value="Plant_Ser_Thr_Prot_Kinase"/>
</dbReference>
<dbReference type="AlphaFoldDB" id="A0A0K9PXP1"/>
<dbReference type="STRING" id="29655.A0A0K9PXP1"/>
<reference evidence="4" key="1">
    <citation type="journal article" date="2016" name="Nature">
        <title>The genome of the seagrass Zostera marina reveals angiosperm adaptation to the sea.</title>
        <authorList>
            <person name="Olsen J.L."/>
            <person name="Rouze P."/>
            <person name="Verhelst B."/>
            <person name="Lin Y.-C."/>
            <person name="Bayer T."/>
            <person name="Collen J."/>
            <person name="Dattolo E."/>
            <person name="De Paoli E."/>
            <person name="Dittami S."/>
            <person name="Maumus F."/>
            <person name="Michel G."/>
            <person name="Kersting A."/>
            <person name="Lauritano C."/>
            <person name="Lohaus R."/>
            <person name="Toepel M."/>
            <person name="Tonon T."/>
            <person name="Vanneste K."/>
            <person name="Amirebrahimi M."/>
            <person name="Brakel J."/>
            <person name="Bostroem C."/>
            <person name="Chovatia M."/>
            <person name="Grimwood J."/>
            <person name="Jenkins J.W."/>
            <person name="Jueterbock A."/>
            <person name="Mraz A."/>
            <person name="Stam W.T."/>
            <person name="Tice H."/>
            <person name="Bornberg-Bauer E."/>
            <person name="Green P.J."/>
            <person name="Pearson G.A."/>
            <person name="Procaccini G."/>
            <person name="Duarte C.M."/>
            <person name="Schmutz J."/>
            <person name="Reusch T.B.H."/>
            <person name="Van de Peer Y."/>
        </authorList>
    </citation>
    <scope>NUCLEOTIDE SEQUENCE [LARGE SCALE GENOMIC DNA]</scope>
    <source>
        <strain evidence="4">cv. Finnish</strain>
    </source>
</reference>
<proteinExistence type="predicted"/>
<dbReference type="SUPFAM" id="SSF56112">
    <property type="entry name" value="Protein kinase-like (PK-like)"/>
    <property type="match status" value="1"/>
</dbReference>
<evidence type="ECO:0000259" key="2">
    <source>
        <dbReference type="PROSITE" id="PS50011"/>
    </source>
</evidence>
<dbReference type="Proteomes" id="UP000036987">
    <property type="component" value="Unassembled WGS sequence"/>
</dbReference>
<protein>
    <submittedName>
        <fullName evidence="3">Protein kinase 2A</fullName>
    </submittedName>
</protein>
<keyword evidence="3" id="KW-0418">Kinase</keyword>
<feature type="domain" description="Protein kinase" evidence="2">
    <location>
        <begin position="169"/>
        <end position="443"/>
    </location>
</feature>
<organism evidence="3 4">
    <name type="scientific">Zostera marina</name>
    <name type="common">Eelgrass</name>
    <dbReference type="NCBI Taxonomy" id="29655"/>
    <lineage>
        <taxon>Eukaryota</taxon>
        <taxon>Viridiplantae</taxon>
        <taxon>Streptophyta</taxon>
        <taxon>Embryophyta</taxon>
        <taxon>Tracheophyta</taxon>
        <taxon>Spermatophyta</taxon>
        <taxon>Magnoliopsida</taxon>
        <taxon>Liliopsida</taxon>
        <taxon>Zosteraceae</taxon>
        <taxon>Zostera</taxon>
    </lineage>
</organism>
<feature type="region of interest" description="Disordered" evidence="1">
    <location>
        <begin position="1"/>
        <end position="147"/>
    </location>
</feature>
<evidence type="ECO:0000313" key="4">
    <source>
        <dbReference type="Proteomes" id="UP000036987"/>
    </source>
</evidence>
<sequence>MGCFTVLRSKKKKPGPIVRNPSFSKEISPTKLPEPESIRPSLQSAPPSFKTRTKSSQPMTRVRNSRTRALSAPSTLDVSDEEEALTVTSTDFEESKPRGGSGMGKDPRFPNPQALPLPSPQTGPSLKNLGSFKLSNPSATASSGPLPLPPFGSLRSYSYKEISTACQHFSINSFVSDGFSSMVYKASFGDDTLNNKLEANVTLLPSTQGFKAFVNEMNMIASLQHPQLCKLLGFHAREGSDQRMLVYERLFNGSLDQLLYGKSSSPPIDWVSRMKVATCAARGLAFLHEEGPFQAMYNEFSAANVQIDKDFSAKLSGYGCVSSNLEVEIPNNSAAYLSVETIDRGILTPKSNVWSFGILFLELLTGRKNLDPKFPREERNLVKWSKPYLTDDLRLSLIMDSRLKGRYPPKAVRTVADIALKCLQKEPSERPTMRNIVDSLESIQDIKYSCRFPLLEPSRSVKQMLRSPSLDDGIIFQTSSIPRGSFSPSPSMKNRSSVYIPHISPPRLSSTSPLLVSLPLRICASTIPLENYDISTIRASPSTPPQNTFSRASVSSLEGF</sequence>
<dbReference type="GO" id="GO:0004672">
    <property type="term" value="F:protein kinase activity"/>
    <property type="evidence" value="ECO:0007669"/>
    <property type="project" value="InterPro"/>
</dbReference>
<feature type="region of interest" description="Disordered" evidence="1">
    <location>
        <begin position="536"/>
        <end position="560"/>
    </location>
</feature>
<dbReference type="InterPro" id="IPR000719">
    <property type="entry name" value="Prot_kinase_dom"/>
</dbReference>
<accession>A0A0K9PXP1</accession>
<dbReference type="Gene3D" id="1.10.510.10">
    <property type="entry name" value="Transferase(Phosphotransferase) domain 1"/>
    <property type="match status" value="1"/>
</dbReference>
<evidence type="ECO:0000313" key="3">
    <source>
        <dbReference type="EMBL" id="KMZ73007.1"/>
    </source>
</evidence>
<comment type="caution">
    <text evidence="3">The sequence shown here is derived from an EMBL/GenBank/DDBJ whole genome shotgun (WGS) entry which is preliminary data.</text>
</comment>
<name>A0A0K9PXP1_ZOSMR</name>
<gene>
    <name evidence="3" type="ORF">ZOSMA_155G00050</name>
</gene>
<dbReference type="Pfam" id="PF07714">
    <property type="entry name" value="PK_Tyr_Ser-Thr"/>
    <property type="match status" value="1"/>
</dbReference>
<keyword evidence="4" id="KW-1185">Reference proteome</keyword>
<dbReference type="InterPro" id="IPR001245">
    <property type="entry name" value="Ser-Thr/Tyr_kinase_cat_dom"/>
</dbReference>
<keyword evidence="3" id="KW-0808">Transferase</keyword>
<evidence type="ECO:0000256" key="1">
    <source>
        <dbReference type="SAM" id="MobiDB-lite"/>
    </source>
</evidence>
<dbReference type="PANTHER" id="PTHR45621">
    <property type="entry name" value="OS01G0588500 PROTEIN-RELATED"/>
    <property type="match status" value="1"/>
</dbReference>
<dbReference type="OMA" id="RNFAFDE"/>
<dbReference type="OrthoDB" id="1915767at2759"/>
<dbReference type="PROSITE" id="PS50011">
    <property type="entry name" value="PROTEIN_KINASE_DOM"/>
    <property type="match status" value="1"/>
</dbReference>
<dbReference type="Gene3D" id="3.30.200.20">
    <property type="entry name" value="Phosphorylase Kinase, domain 1"/>
    <property type="match status" value="1"/>
</dbReference>
<dbReference type="EMBL" id="LFYR01000607">
    <property type="protein sequence ID" value="KMZ73007.1"/>
    <property type="molecule type" value="Genomic_DNA"/>
</dbReference>
<feature type="compositionally biased region" description="Pro residues" evidence="1">
    <location>
        <begin position="109"/>
        <end position="121"/>
    </location>
</feature>
<dbReference type="InterPro" id="IPR011009">
    <property type="entry name" value="Kinase-like_dom_sf"/>
</dbReference>